<keyword evidence="7" id="KW-0315">Glutamine amidotransferase</keyword>
<dbReference type="InterPro" id="IPR029062">
    <property type="entry name" value="Class_I_gatase-like"/>
</dbReference>
<sequence>MRFGIAVFPGTWSDRDCAHAVELAGHEAVMLWHKDKGLRGADCVILPGGFSYGDYLRTGAVARFAPLMESVAEFADAGGLVWGICNGFQILCEAHMLPGALTRNSSLEFRCEMANLRVETGSTVYTTGLTPGTVLRVPVSHGEGRFVAD</sequence>
<evidence type="ECO:0000256" key="5">
    <source>
        <dbReference type="ARBA" id="ARBA00022801"/>
    </source>
</evidence>
<dbReference type="Proteomes" id="UP000248724">
    <property type="component" value="Unassembled WGS sequence"/>
</dbReference>
<comment type="caution">
    <text evidence="8">The sequence shown here is derived from an EMBL/GenBank/DDBJ whole genome shotgun (WGS) entry which is preliminary data.</text>
</comment>
<dbReference type="Pfam" id="PF13507">
    <property type="entry name" value="GATase_5"/>
    <property type="match status" value="1"/>
</dbReference>
<evidence type="ECO:0000256" key="4">
    <source>
        <dbReference type="ARBA" id="ARBA00022755"/>
    </source>
</evidence>
<evidence type="ECO:0000256" key="3">
    <source>
        <dbReference type="ARBA" id="ARBA00022741"/>
    </source>
</evidence>
<evidence type="ECO:0000256" key="1">
    <source>
        <dbReference type="ARBA" id="ARBA00022490"/>
    </source>
</evidence>
<dbReference type="PANTHER" id="PTHR47552">
    <property type="entry name" value="PHOSPHORIBOSYLFORMYLGLYCINAMIDINE SYNTHASE SUBUNIT PURQ"/>
    <property type="match status" value="1"/>
</dbReference>
<keyword evidence="6" id="KW-0067">ATP-binding</keyword>
<dbReference type="Gene3D" id="3.40.50.880">
    <property type="match status" value="1"/>
</dbReference>
<keyword evidence="1" id="KW-0963">Cytoplasm</keyword>
<evidence type="ECO:0000256" key="7">
    <source>
        <dbReference type="ARBA" id="ARBA00022962"/>
    </source>
</evidence>
<proteinExistence type="predicted"/>
<dbReference type="InterPro" id="IPR010075">
    <property type="entry name" value="PRibForGlyAmidine_synth_PurQ"/>
</dbReference>
<feature type="non-terminal residue" evidence="8">
    <location>
        <position position="149"/>
    </location>
</feature>
<protein>
    <submittedName>
        <fullName evidence="8">Phosphoribosylformylglycinamidine synthase I</fullName>
    </submittedName>
</protein>
<name>A0A2W5Z6S8_9BACT</name>
<dbReference type="SUPFAM" id="SSF52317">
    <property type="entry name" value="Class I glutamine amidotransferase-like"/>
    <property type="match status" value="1"/>
</dbReference>
<dbReference type="EMBL" id="QHBU01000257">
    <property type="protein sequence ID" value="PZR78446.1"/>
    <property type="molecule type" value="Genomic_DNA"/>
</dbReference>
<keyword evidence="3" id="KW-0547">Nucleotide-binding</keyword>
<evidence type="ECO:0000313" key="9">
    <source>
        <dbReference type="Proteomes" id="UP000248724"/>
    </source>
</evidence>
<dbReference type="AlphaFoldDB" id="A0A2W5Z6S8"/>
<organism evidence="8 9">
    <name type="scientific">Candidatus Aeolococcus gillhamiae</name>
    <dbReference type="NCBI Taxonomy" id="3127015"/>
    <lineage>
        <taxon>Bacteria</taxon>
        <taxon>Bacillati</taxon>
        <taxon>Candidatus Dormiibacterota</taxon>
        <taxon>Candidatus Dormibacteria</taxon>
        <taxon>Candidatus Aeolococcales</taxon>
        <taxon>Candidatus Aeolococcaceae</taxon>
        <taxon>Candidatus Aeolococcus</taxon>
    </lineage>
</organism>
<keyword evidence="4" id="KW-0658">Purine biosynthesis</keyword>
<evidence type="ECO:0000256" key="6">
    <source>
        <dbReference type="ARBA" id="ARBA00022840"/>
    </source>
</evidence>
<dbReference type="GO" id="GO:0005524">
    <property type="term" value="F:ATP binding"/>
    <property type="evidence" value="ECO:0007669"/>
    <property type="project" value="UniProtKB-KW"/>
</dbReference>
<reference evidence="8 9" key="1">
    <citation type="journal article" date="2017" name="Nature">
        <title>Atmospheric trace gases support primary production in Antarctic desert surface soil.</title>
        <authorList>
            <person name="Ji M."/>
            <person name="Greening C."/>
            <person name="Vanwonterghem I."/>
            <person name="Carere C.R."/>
            <person name="Bay S.K."/>
            <person name="Steen J.A."/>
            <person name="Montgomery K."/>
            <person name="Lines T."/>
            <person name="Beardall J."/>
            <person name="van Dorst J."/>
            <person name="Snape I."/>
            <person name="Stott M.B."/>
            <person name="Hugenholtz P."/>
            <person name="Ferrari B.C."/>
        </authorList>
    </citation>
    <scope>NUCLEOTIDE SEQUENCE [LARGE SCALE GENOMIC DNA]</scope>
    <source>
        <strain evidence="8">RRmetagenome_bin12</strain>
    </source>
</reference>
<gene>
    <name evidence="8" type="primary">purQ</name>
    <name evidence="8" type="ORF">DLM65_13130</name>
</gene>
<keyword evidence="5" id="KW-0378">Hydrolase</keyword>
<dbReference type="GO" id="GO:0016787">
    <property type="term" value="F:hydrolase activity"/>
    <property type="evidence" value="ECO:0007669"/>
    <property type="project" value="UniProtKB-KW"/>
</dbReference>
<dbReference type="GO" id="GO:0004642">
    <property type="term" value="F:phosphoribosylformylglycinamidine synthase activity"/>
    <property type="evidence" value="ECO:0007669"/>
    <property type="project" value="InterPro"/>
</dbReference>
<dbReference type="PANTHER" id="PTHR47552:SF1">
    <property type="entry name" value="PHOSPHORIBOSYLFORMYLGLYCINAMIDINE SYNTHASE SUBUNIT PURQ"/>
    <property type="match status" value="1"/>
</dbReference>
<evidence type="ECO:0000313" key="8">
    <source>
        <dbReference type="EMBL" id="PZR78446.1"/>
    </source>
</evidence>
<keyword evidence="2" id="KW-0436">Ligase</keyword>
<dbReference type="GO" id="GO:0006189">
    <property type="term" value="P:'de novo' IMP biosynthetic process"/>
    <property type="evidence" value="ECO:0007669"/>
    <property type="project" value="InterPro"/>
</dbReference>
<dbReference type="NCBIfam" id="TIGR01737">
    <property type="entry name" value="FGAM_synth_I"/>
    <property type="match status" value="1"/>
</dbReference>
<dbReference type="PROSITE" id="PS51273">
    <property type="entry name" value="GATASE_TYPE_1"/>
    <property type="match status" value="1"/>
</dbReference>
<evidence type="ECO:0000256" key="2">
    <source>
        <dbReference type="ARBA" id="ARBA00022598"/>
    </source>
</evidence>
<accession>A0A2W5Z6S8</accession>
<dbReference type="SMART" id="SM01211">
    <property type="entry name" value="GATase_5"/>
    <property type="match status" value="1"/>
</dbReference>